<protein>
    <submittedName>
        <fullName evidence="1">Uncharacterized protein</fullName>
    </submittedName>
</protein>
<keyword evidence="2" id="KW-1185">Reference proteome</keyword>
<dbReference type="AlphaFoldDB" id="A0AAD7CI95"/>
<proteinExistence type="predicted"/>
<reference evidence="1" key="1">
    <citation type="submission" date="2023-03" db="EMBL/GenBank/DDBJ databases">
        <title>Massive genome expansion in bonnet fungi (Mycena s.s.) driven by repeated elements and novel gene families across ecological guilds.</title>
        <authorList>
            <consortium name="Lawrence Berkeley National Laboratory"/>
            <person name="Harder C.B."/>
            <person name="Miyauchi S."/>
            <person name="Viragh M."/>
            <person name="Kuo A."/>
            <person name="Thoen E."/>
            <person name="Andreopoulos B."/>
            <person name="Lu D."/>
            <person name="Skrede I."/>
            <person name="Drula E."/>
            <person name="Henrissat B."/>
            <person name="Morin E."/>
            <person name="Kohler A."/>
            <person name="Barry K."/>
            <person name="LaButti K."/>
            <person name="Morin E."/>
            <person name="Salamov A."/>
            <person name="Lipzen A."/>
            <person name="Mereny Z."/>
            <person name="Hegedus B."/>
            <person name="Baldrian P."/>
            <person name="Stursova M."/>
            <person name="Weitz H."/>
            <person name="Taylor A."/>
            <person name="Grigoriev I.V."/>
            <person name="Nagy L.G."/>
            <person name="Martin F."/>
            <person name="Kauserud H."/>
        </authorList>
    </citation>
    <scope>NUCLEOTIDE SEQUENCE</scope>
    <source>
        <strain evidence="1">9284</strain>
    </source>
</reference>
<comment type="caution">
    <text evidence="1">The sequence shown here is derived from an EMBL/GenBank/DDBJ whole genome shotgun (WGS) entry which is preliminary data.</text>
</comment>
<evidence type="ECO:0000313" key="1">
    <source>
        <dbReference type="EMBL" id="KAJ7649879.1"/>
    </source>
</evidence>
<accession>A0AAD7CI95</accession>
<dbReference type="Proteomes" id="UP001221142">
    <property type="component" value="Unassembled WGS sequence"/>
</dbReference>
<dbReference type="EMBL" id="JARKIF010000001">
    <property type="protein sequence ID" value="KAJ7649879.1"/>
    <property type="molecule type" value="Genomic_DNA"/>
</dbReference>
<organism evidence="1 2">
    <name type="scientific">Roridomyces roridus</name>
    <dbReference type="NCBI Taxonomy" id="1738132"/>
    <lineage>
        <taxon>Eukaryota</taxon>
        <taxon>Fungi</taxon>
        <taxon>Dikarya</taxon>
        <taxon>Basidiomycota</taxon>
        <taxon>Agaricomycotina</taxon>
        <taxon>Agaricomycetes</taxon>
        <taxon>Agaricomycetidae</taxon>
        <taxon>Agaricales</taxon>
        <taxon>Marasmiineae</taxon>
        <taxon>Mycenaceae</taxon>
        <taxon>Roridomyces</taxon>
    </lineage>
</organism>
<evidence type="ECO:0000313" key="2">
    <source>
        <dbReference type="Proteomes" id="UP001221142"/>
    </source>
</evidence>
<gene>
    <name evidence="1" type="ORF">FB45DRAFT_5476</name>
</gene>
<sequence>MSELELDALIAQVSADIEREKEFLTQSGLRVGLDESLLRDLRRLNAMRDPIAKLPVEISTEIFLQCVDRYPVELEWRSAPMLLLNVCHARTDIATSIPRLWAELDIHLPRSRPERFPELLQRWLQWASNRPLKISLQGYVESRVISVLWLHSQRLTSLRIHFTKVTVDDYYEDGHYNVLGGMIPRNRFCVFESCRLSAGAQSKCRGARSSHCCVFAQTSLI</sequence>
<name>A0AAD7CI95_9AGAR</name>